<dbReference type="OrthoDB" id="1929188at2759"/>
<evidence type="ECO:0000256" key="5">
    <source>
        <dbReference type="ARBA" id="ARBA00022677"/>
    </source>
</evidence>
<sequence length="151" mass="16325">MADYPQQLQVRAQQQQQDRGPTTSQILAVITLFPIGGILLTLAGVILTITVIGLALTTPLFVIFSPVLVPAAIVIGLAVLGFLTSGAFGLTALSALSWILNYLRGARVPEHMEYAKRRMRETMRETADQVGQKTKDLGQGIQNKAHEAGRT</sequence>
<gene>
    <name evidence="10" type="ORF">NE237_021157</name>
</gene>
<name>A0A9Q0K396_9MAGN</name>
<organism evidence="10 11">
    <name type="scientific">Protea cynaroides</name>
    <dbReference type="NCBI Taxonomy" id="273540"/>
    <lineage>
        <taxon>Eukaryota</taxon>
        <taxon>Viridiplantae</taxon>
        <taxon>Streptophyta</taxon>
        <taxon>Embryophyta</taxon>
        <taxon>Tracheophyta</taxon>
        <taxon>Spermatophyta</taxon>
        <taxon>Magnoliopsida</taxon>
        <taxon>Proteales</taxon>
        <taxon>Proteaceae</taxon>
        <taxon>Protea</taxon>
    </lineage>
</organism>
<keyword evidence="6 9" id="KW-0812">Transmembrane</keyword>
<evidence type="ECO:0000256" key="1">
    <source>
        <dbReference type="ARBA" id="ARBA00002582"/>
    </source>
</evidence>
<evidence type="ECO:0000313" key="10">
    <source>
        <dbReference type="EMBL" id="KAJ4961247.1"/>
    </source>
</evidence>
<comment type="subcellular location">
    <subcellularLocation>
        <location evidence="3">Lipid droplet</location>
    </subcellularLocation>
    <subcellularLocation>
        <location evidence="2">Membrane</location>
        <topology evidence="2">Multi-pass membrane protein</topology>
    </subcellularLocation>
</comment>
<evidence type="ECO:0000256" key="2">
    <source>
        <dbReference type="ARBA" id="ARBA00004141"/>
    </source>
</evidence>
<dbReference type="GO" id="GO:0010344">
    <property type="term" value="P:seed oilbody biogenesis"/>
    <property type="evidence" value="ECO:0007669"/>
    <property type="project" value="TreeGrafter"/>
</dbReference>
<evidence type="ECO:0000256" key="9">
    <source>
        <dbReference type="SAM" id="Phobius"/>
    </source>
</evidence>
<evidence type="ECO:0000256" key="6">
    <source>
        <dbReference type="ARBA" id="ARBA00022692"/>
    </source>
</evidence>
<evidence type="ECO:0000313" key="11">
    <source>
        <dbReference type="Proteomes" id="UP001141806"/>
    </source>
</evidence>
<comment type="function">
    <text evidence="1">May have a structural role to stabilize the lipid body during desiccation of the seed by preventing coalescence of the oil. Probably interacts with both lipid and phospholipid moieties of lipid bodies. May also provide recognition signals for specific lipase anchorage in lipolysis during seedling growth.</text>
</comment>
<feature type="transmembrane region" description="Helical" evidence="9">
    <location>
        <begin position="26"/>
        <end position="53"/>
    </location>
</feature>
<dbReference type="GO" id="GO:0019915">
    <property type="term" value="P:lipid storage"/>
    <property type="evidence" value="ECO:0007669"/>
    <property type="project" value="TreeGrafter"/>
</dbReference>
<dbReference type="PANTHER" id="PTHR33203">
    <property type="entry name" value="OLEOSIN"/>
    <property type="match status" value="1"/>
</dbReference>
<dbReference type="GO" id="GO:0016020">
    <property type="term" value="C:membrane"/>
    <property type="evidence" value="ECO:0007669"/>
    <property type="project" value="UniProtKB-SubCell"/>
</dbReference>
<accession>A0A9Q0K396</accession>
<protein>
    <recommendedName>
        <fullName evidence="12">Oleosin</fullName>
    </recommendedName>
</protein>
<keyword evidence="7 9" id="KW-1133">Transmembrane helix</keyword>
<dbReference type="Proteomes" id="UP001141806">
    <property type="component" value="Unassembled WGS sequence"/>
</dbReference>
<dbReference type="EMBL" id="JAMYWD010000009">
    <property type="protein sequence ID" value="KAJ4961247.1"/>
    <property type="molecule type" value="Genomic_DNA"/>
</dbReference>
<evidence type="ECO:0000256" key="4">
    <source>
        <dbReference type="ARBA" id="ARBA00010858"/>
    </source>
</evidence>
<evidence type="ECO:0008006" key="12">
    <source>
        <dbReference type="Google" id="ProtNLM"/>
    </source>
</evidence>
<dbReference type="AlphaFoldDB" id="A0A9Q0K396"/>
<dbReference type="GO" id="GO:0012511">
    <property type="term" value="C:monolayer-surrounded lipid storage body"/>
    <property type="evidence" value="ECO:0007669"/>
    <property type="project" value="InterPro"/>
</dbReference>
<keyword evidence="11" id="KW-1185">Reference proteome</keyword>
<comment type="similarity">
    <text evidence="4">Belongs to the oleosin family.</text>
</comment>
<evidence type="ECO:0000256" key="7">
    <source>
        <dbReference type="ARBA" id="ARBA00022989"/>
    </source>
</evidence>
<comment type="caution">
    <text evidence="10">The sequence shown here is derived from an EMBL/GenBank/DDBJ whole genome shotgun (WGS) entry which is preliminary data.</text>
</comment>
<keyword evidence="5" id="KW-0551">Lipid droplet</keyword>
<reference evidence="10" key="1">
    <citation type="journal article" date="2023" name="Plant J.">
        <title>The genome of the king protea, Protea cynaroides.</title>
        <authorList>
            <person name="Chang J."/>
            <person name="Duong T.A."/>
            <person name="Schoeman C."/>
            <person name="Ma X."/>
            <person name="Roodt D."/>
            <person name="Barker N."/>
            <person name="Li Z."/>
            <person name="Van de Peer Y."/>
            <person name="Mizrachi E."/>
        </authorList>
    </citation>
    <scope>NUCLEOTIDE SEQUENCE</scope>
    <source>
        <tissue evidence="10">Young leaves</tissue>
    </source>
</reference>
<feature type="transmembrane region" description="Helical" evidence="9">
    <location>
        <begin position="86"/>
        <end position="103"/>
    </location>
</feature>
<evidence type="ECO:0000256" key="3">
    <source>
        <dbReference type="ARBA" id="ARBA00004502"/>
    </source>
</evidence>
<evidence type="ECO:0000256" key="8">
    <source>
        <dbReference type="ARBA" id="ARBA00023136"/>
    </source>
</evidence>
<keyword evidence="8 9" id="KW-0472">Membrane</keyword>
<proteinExistence type="inferred from homology"/>
<feature type="transmembrane region" description="Helical" evidence="9">
    <location>
        <begin position="60"/>
        <end position="80"/>
    </location>
</feature>
<dbReference type="Pfam" id="PF01277">
    <property type="entry name" value="Oleosin"/>
    <property type="match status" value="1"/>
</dbReference>
<dbReference type="PANTHER" id="PTHR33203:SF44">
    <property type="entry name" value="OLEOSIN 20.3 KDA"/>
    <property type="match status" value="1"/>
</dbReference>
<dbReference type="GO" id="GO:0050826">
    <property type="term" value="P:response to freezing"/>
    <property type="evidence" value="ECO:0007669"/>
    <property type="project" value="TreeGrafter"/>
</dbReference>
<dbReference type="InterPro" id="IPR000136">
    <property type="entry name" value="Oleosin"/>
</dbReference>